<name>A0A7R9MS82_9ACAR</name>
<dbReference type="GO" id="GO:0006624">
    <property type="term" value="P:vacuolar protein processing"/>
    <property type="evidence" value="ECO:0007669"/>
    <property type="project" value="TreeGrafter"/>
</dbReference>
<dbReference type="Proteomes" id="UP000728032">
    <property type="component" value="Unassembled WGS sequence"/>
</dbReference>
<evidence type="ECO:0008006" key="4">
    <source>
        <dbReference type="Google" id="ProtNLM"/>
    </source>
</evidence>
<dbReference type="GO" id="GO:0005773">
    <property type="term" value="C:vacuole"/>
    <property type="evidence" value="ECO:0007669"/>
    <property type="project" value="GOC"/>
</dbReference>
<proteinExistence type="inferred from homology"/>
<gene>
    <name evidence="2" type="ORF">ONB1V03_LOCUS20850</name>
</gene>
<keyword evidence="3" id="KW-1185">Reference proteome</keyword>
<protein>
    <recommendedName>
        <fullName evidence="4">Legumain</fullName>
    </recommendedName>
</protein>
<dbReference type="PANTHER" id="PTHR12000:SF42">
    <property type="entry name" value="LEGUMAIN"/>
    <property type="match status" value="1"/>
</dbReference>
<dbReference type="GO" id="GO:0004197">
    <property type="term" value="F:cysteine-type endopeptidase activity"/>
    <property type="evidence" value="ECO:0007669"/>
    <property type="project" value="TreeGrafter"/>
</dbReference>
<dbReference type="PRINTS" id="PR00776">
    <property type="entry name" value="HEMOGLOBNASE"/>
</dbReference>
<dbReference type="GO" id="GO:0051603">
    <property type="term" value="P:proteolysis involved in protein catabolic process"/>
    <property type="evidence" value="ECO:0007669"/>
    <property type="project" value="TreeGrafter"/>
</dbReference>
<organism evidence="2">
    <name type="scientific">Oppiella nova</name>
    <dbReference type="NCBI Taxonomy" id="334625"/>
    <lineage>
        <taxon>Eukaryota</taxon>
        <taxon>Metazoa</taxon>
        <taxon>Ecdysozoa</taxon>
        <taxon>Arthropoda</taxon>
        <taxon>Chelicerata</taxon>
        <taxon>Arachnida</taxon>
        <taxon>Acari</taxon>
        <taxon>Acariformes</taxon>
        <taxon>Sarcoptiformes</taxon>
        <taxon>Oribatida</taxon>
        <taxon>Brachypylina</taxon>
        <taxon>Oppioidea</taxon>
        <taxon>Oppiidae</taxon>
        <taxon>Oppiella</taxon>
    </lineage>
</organism>
<dbReference type="InterPro" id="IPR001096">
    <property type="entry name" value="Peptidase_C13"/>
</dbReference>
<dbReference type="PANTHER" id="PTHR12000">
    <property type="entry name" value="HEMOGLOBINASE FAMILY MEMBER"/>
    <property type="match status" value="1"/>
</dbReference>
<evidence type="ECO:0000256" key="1">
    <source>
        <dbReference type="ARBA" id="ARBA00009941"/>
    </source>
</evidence>
<reference evidence="2" key="1">
    <citation type="submission" date="2020-11" db="EMBL/GenBank/DDBJ databases">
        <authorList>
            <person name="Tran Van P."/>
        </authorList>
    </citation>
    <scope>NUCLEOTIDE SEQUENCE</scope>
</reference>
<evidence type="ECO:0000313" key="3">
    <source>
        <dbReference type="Proteomes" id="UP000728032"/>
    </source>
</evidence>
<sequence>MRRNGIPDDRIIVMHYDDIANNTQNPTPGIVTNQLNGTDVYHGVPKHYTGNDVNPKNFLGVLKGDKELVNQGKKVVNSGPDDHIFVYVLAHGDPGYTEFLDDKLINTDLNNALIDMHKNN</sequence>
<dbReference type="Gene3D" id="3.40.50.1460">
    <property type="match status" value="1"/>
</dbReference>
<dbReference type="Pfam" id="PF01650">
    <property type="entry name" value="Peptidase_C13"/>
    <property type="match status" value="1"/>
</dbReference>
<comment type="similarity">
    <text evidence="1">Belongs to the peptidase C13 family.</text>
</comment>
<dbReference type="AlphaFoldDB" id="A0A7R9MS82"/>
<feature type="non-terminal residue" evidence="2">
    <location>
        <position position="1"/>
    </location>
</feature>
<dbReference type="OrthoDB" id="9995590at2759"/>
<dbReference type="EMBL" id="OC952216">
    <property type="protein sequence ID" value="CAD7664292.1"/>
    <property type="molecule type" value="Genomic_DNA"/>
</dbReference>
<dbReference type="EMBL" id="CAJPVJ010037391">
    <property type="protein sequence ID" value="CAG2181429.1"/>
    <property type="molecule type" value="Genomic_DNA"/>
</dbReference>
<evidence type="ECO:0000313" key="2">
    <source>
        <dbReference type="EMBL" id="CAD7664292.1"/>
    </source>
</evidence>
<accession>A0A7R9MS82</accession>